<evidence type="ECO:0000256" key="1">
    <source>
        <dbReference type="SAM" id="Phobius"/>
    </source>
</evidence>
<reference evidence="2" key="1">
    <citation type="submission" date="2023-01" db="EMBL/GenBank/DDBJ databases">
        <title>Vibrio sp. CB1-14 genome sequencing.</title>
        <authorList>
            <person name="Otstavnykh N."/>
            <person name="Isaeva M."/>
            <person name="Meleshko D."/>
        </authorList>
    </citation>
    <scope>NUCLEOTIDE SEQUENCE</scope>
    <source>
        <strain evidence="2">CB1-14</strain>
        <plasmid evidence="2">p1</plasmid>
    </source>
</reference>
<sequence>MHKVKEAAKTTSYQILGTIGALYMVAIPIILIHALYLELEQYIDWEHIVQASRYAVLASIVIVPWFLINLCLAKRGVEQEEGKKEK</sequence>
<keyword evidence="1" id="KW-1133">Transmembrane helix</keyword>
<geneLocation type="plasmid" evidence="2">
    <name>p1</name>
</geneLocation>
<keyword evidence="1" id="KW-0472">Membrane</keyword>
<feature type="transmembrane region" description="Helical" evidence="1">
    <location>
        <begin position="54"/>
        <end position="73"/>
    </location>
</feature>
<keyword evidence="1" id="KW-0812">Transmembrane</keyword>
<gene>
    <name evidence="2" type="ORF">PG915_23970</name>
</gene>
<feature type="transmembrane region" description="Helical" evidence="1">
    <location>
        <begin position="12"/>
        <end position="34"/>
    </location>
</feature>
<evidence type="ECO:0000313" key="2">
    <source>
        <dbReference type="EMBL" id="XCD19222.1"/>
    </source>
</evidence>
<organism evidence="2">
    <name type="scientific">Vibrio chaetopteri</name>
    <dbReference type="NCBI Taxonomy" id="3016528"/>
    <lineage>
        <taxon>Bacteria</taxon>
        <taxon>Pseudomonadati</taxon>
        <taxon>Pseudomonadota</taxon>
        <taxon>Gammaproteobacteria</taxon>
        <taxon>Vibrionales</taxon>
        <taxon>Vibrionaceae</taxon>
        <taxon>Vibrio</taxon>
    </lineage>
</organism>
<dbReference type="RefSeq" id="WP_353500340.1">
    <property type="nucleotide sequence ID" value="NZ_CP115922.1"/>
</dbReference>
<dbReference type="AlphaFoldDB" id="A0AAU8BTD4"/>
<keyword evidence="2" id="KW-0614">Plasmid</keyword>
<proteinExistence type="predicted"/>
<accession>A0AAU8BTD4</accession>
<name>A0AAU8BTD4_9VIBR</name>
<protein>
    <submittedName>
        <fullName evidence="2">Uncharacterized protein</fullName>
    </submittedName>
</protein>
<dbReference type="KEGG" id="vck:PG915_23970"/>
<dbReference type="EMBL" id="CP115922">
    <property type="protein sequence ID" value="XCD19222.1"/>
    <property type="molecule type" value="Genomic_DNA"/>
</dbReference>